<accession>A0A3B3CAD1</accession>
<proteinExistence type="predicted"/>
<feature type="region of interest" description="Disordered" evidence="1">
    <location>
        <begin position="23"/>
        <end position="101"/>
    </location>
</feature>
<dbReference type="Proteomes" id="UP000261560">
    <property type="component" value="Unplaced"/>
</dbReference>
<evidence type="ECO:0000256" key="1">
    <source>
        <dbReference type="SAM" id="MobiDB-lite"/>
    </source>
</evidence>
<feature type="compositionally biased region" description="Polar residues" evidence="1">
    <location>
        <begin position="91"/>
        <end position="101"/>
    </location>
</feature>
<sequence length="101" mass="10847">SSKNSLSLCLIFNVQPLGFVPPTPPPPINSCGVSSSNQGKIPKDSSLIHRRNSYTPLSSHDQVKRPRLYSAGNQPWLPLAPTPSALMPEGLQSQVSDRVTG</sequence>
<protein>
    <submittedName>
        <fullName evidence="2">Uncharacterized protein</fullName>
    </submittedName>
</protein>
<reference evidence="2" key="2">
    <citation type="submission" date="2025-09" db="UniProtKB">
        <authorList>
            <consortium name="Ensembl"/>
        </authorList>
    </citation>
    <scope>IDENTIFICATION</scope>
</reference>
<reference evidence="2" key="1">
    <citation type="submission" date="2025-08" db="UniProtKB">
        <authorList>
            <consortium name="Ensembl"/>
        </authorList>
    </citation>
    <scope>IDENTIFICATION</scope>
</reference>
<dbReference type="AlphaFoldDB" id="A0A3B3CAD1"/>
<dbReference type="Ensembl" id="ENSOMET00000033612.1">
    <property type="protein sequence ID" value="ENSOMEP00000014564.1"/>
    <property type="gene ID" value="ENSOMEG00000016080.1"/>
</dbReference>
<keyword evidence="3" id="KW-1185">Reference proteome</keyword>
<evidence type="ECO:0000313" key="3">
    <source>
        <dbReference type="Proteomes" id="UP000261560"/>
    </source>
</evidence>
<evidence type="ECO:0000313" key="2">
    <source>
        <dbReference type="Ensembl" id="ENSOMEP00000014564.1"/>
    </source>
</evidence>
<dbReference type="PaxDb" id="30732-ENSOMEP00000014564"/>
<dbReference type="STRING" id="30732.ENSOMEP00000014564"/>
<organism evidence="2 3">
    <name type="scientific">Oryzias melastigma</name>
    <name type="common">Marine medaka</name>
    <dbReference type="NCBI Taxonomy" id="30732"/>
    <lineage>
        <taxon>Eukaryota</taxon>
        <taxon>Metazoa</taxon>
        <taxon>Chordata</taxon>
        <taxon>Craniata</taxon>
        <taxon>Vertebrata</taxon>
        <taxon>Euteleostomi</taxon>
        <taxon>Actinopterygii</taxon>
        <taxon>Neopterygii</taxon>
        <taxon>Teleostei</taxon>
        <taxon>Neoteleostei</taxon>
        <taxon>Acanthomorphata</taxon>
        <taxon>Ovalentaria</taxon>
        <taxon>Atherinomorphae</taxon>
        <taxon>Beloniformes</taxon>
        <taxon>Adrianichthyidae</taxon>
        <taxon>Oryziinae</taxon>
        <taxon>Oryzias</taxon>
    </lineage>
</organism>
<name>A0A3B3CAD1_ORYME</name>